<gene>
    <name evidence="7" type="ORF">HHK36_029804</name>
</gene>
<evidence type="ECO:0000313" key="8">
    <source>
        <dbReference type="Proteomes" id="UP000655225"/>
    </source>
</evidence>
<feature type="domain" description="Bifunctional inhibitor/plant lipid transfer protein/seed storage helical" evidence="6">
    <location>
        <begin position="42"/>
        <end position="121"/>
    </location>
</feature>
<keyword evidence="8" id="KW-1185">Reference proteome</keyword>
<sequence length="200" mass="21174">MYSPSISSSYLAIFSLVPLFLIWLPCPSSQTEDIDLSFSGTNMVQCGPRLLLLTPCAPFVQGSVPSPAQPCCNNLLNIYSQQPNCLCILLNDTAMGYFPINKTLALQLPVLCHLQVNISTCPGLILPPTSPESQVPFVSNASSSAAASPTIILAPMAPRSNIMGYGFGRSTGVKLKIEAASLVMAATPAALMLIEALSRL</sequence>
<evidence type="ECO:0000313" key="7">
    <source>
        <dbReference type="EMBL" id="KAF8378464.1"/>
    </source>
</evidence>
<dbReference type="OMA" id="IAQCTTR"/>
<dbReference type="Gene3D" id="1.10.110.10">
    <property type="entry name" value="Plant lipid-transfer and hydrophobic proteins"/>
    <property type="match status" value="1"/>
</dbReference>
<dbReference type="InterPro" id="IPR043325">
    <property type="entry name" value="LTSS"/>
</dbReference>
<dbReference type="SUPFAM" id="SSF47699">
    <property type="entry name" value="Bifunctional inhibitor/lipid-transfer protein/seed storage 2S albumin"/>
    <property type="match status" value="1"/>
</dbReference>
<organism evidence="7 8">
    <name type="scientific">Tetracentron sinense</name>
    <name type="common">Spur-leaf</name>
    <dbReference type="NCBI Taxonomy" id="13715"/>
    <lineage>
        <taxon>Eukaryota</taxon>
        <taxon>Viridiplantae</taxon>
        <taxon>Streptophyta</taxon>
        <taxon>Embryophyta</taxon>
        <taxon>Tracheophyta</taxon>
        <taxon>Spermatophyta</taxon>
        <taxon>Magnoliopsida</taxon>
        <taxon>Trochodendrales</taxon>
        <taxon>Trochodendraceae</taxon>
        <taxon>Tetracentron</taxon>
    </lineage>
</organism>
<dbReference type="Pfam" id="PF14368">
    <property type="entry name" value="LTP_2"/>
    <property type="match status" value="1"/>
</dbReference>
<dbReference type="OrthoDB" id="664243at2759"/>
<evidence type="ECO:0000256" key="2">
    <source>
        <dbReference type="ARBA" id="ARBA00022729"/>
    </source>
</evidence>
<comment type="caution">
    <text evidence="7">The sequence shown here is derived from an EMBL/GenBank/DDBJ whole genome shotgun (WGS) entry which is preliminary data.</text>
</comment>
<accession>A0A834YCC0</accession>
<evidence type="ECO:0000256" key="1">
    <source>
        <dbReference type="ARBA" id="ARBA00009748"/>
    </source>
</evidence>
<keyword evidence="2 5" id="KW-0732">Signal</keyword>
<evidence type="ECO:0000256" key="5">
    <source>
        <dbReference type="SAM" id="SignalP"/>
    </source>
</evidence>
<dbReference type="AlphaFoldDB" id="A0A834YCC0"/>
<reference evidence="7 8" key="1">
    <citation type="submission" date="2020-04" db="EMBL/GenBank/DDBJ databases">
        <title>Plant Genome Project.</title>
        <authorList>
            <person name="Zhang R.-G."/>
        </authorList>
    </citation>
    <scope>NUCLEOTIDE SEQUENCE [LARGE SCALE GENOMIC DNA]</scope>
    <source>
        <strain evidence="7">YNK0</strain>
        <tissue evidence="7">Leaf</tissue>
    </source>
</reference>
<evidence type="ECO:0000256" key="4">
    <source>
        <dbReference type="ARBA" id="ARBA00023180"/>
    </source>
</evidence>
<dbReference type="EMBL" id="JABCRI010000023">
    <property type="protein sequence ID" value="KAF8378464.1"/>
    <property type="molecule type" value="Genomic_DNA"/>
</dbReference>
<dbReference type="InterPro" id="IPR016140">
    <property type="entry name" value="Bifunc_inhib/LTP/seed_store"/>
</dbReference>
<keyword evidence="3" id="KW-1015">Disulfide bond</keyword>
<dbReference type="CDD" id="cd00010">
    <property type="entry name" value="AAI_LTSS"/>
    <property type="match status" value="1"/>
</dbReference>
<feature type="chain" id="PRO_5032607680" description="Bifunctional inhibitor/plant lipid transfer protein/seed storage helical domain-containing protein" evidence="5">
    <location>
        <begin position="32"/>
        <end position="200"/>
    </location>
</feature>
<evidence type="ECO:0000259" key="6">
    <source>
        <dbReference type="Pfam" id="PF14368"/>
    </source>
</evidence>
<dbReference type="PANTHER" id="PTHR33044">
    <property type="entry name" value="BIFUNCTIONAL INHIBITOR/LIPID-TRANSFER PROTEIN/SEED STORAGE 2S ALBUMIN SUPERFAMILY PROTEIN-RELATED"/>
    <property type="match status" value="1"/>
</dbReference>
<feature type="signal peptide" evidence="5">
    <location>
        <begin position="1"/>
        <end position="31"/>
    </location>
</feature>
<protein>
    <recommendedName>
        <fullName evidence="6">Bifunctional inhibitor/plant lipid transfer protein/seed storage helical domain-containing protein</fullName>
    </recommendedName>
</protein>
<keyword evidence="4" id="KW-0325">Glycoprotein</keyword>
<proteinExistence type="inferred from homology"/>
<dbReference type="Proteomes" id="UP000655225">
    <property type="component" value="Unassembled WGS sequence"/>
</dbReference>
<evidence type="ECO:0000256" key="3">
    <source>
        <dbReference type="ARBA" id="ARBA00023157"/>
    </source>
</evidence>
<comment type="similarity">
    <text evidence="1">Belongs to the plant LTP family.</text>
</comment>
<dbReference type="InterPro" id="IPR036312">
    <property type="entry name" value="Bifun_inhib/LTP/seed_sf"/>
</dbReference>
<name>A0A834YCC0_TETSI</name>